<evidence type="ECO:0000256" key="1">
    <source>
        <dbReference type="SAM" id="MobiDB-lite"/>
    </source>
</evidence>
<feature type="region of interest" description="Disordered" evidence="1">
    <location>
        <begin position="1"/>
        <end position="26"/>
    </location>
</feature>
<protein>
    <submittedName>
        <fullName evidence="2">Uncharacterized protein</fullName>
    </submittedName>
</protein>
<organism evidence="2 3">
    <name type="scientific">Eumeta variegata</name>
    <name type="common">Bagworm moth</name>
    <name type="synonym">Eumeta japonica</name>
    <dbReference type="NCBI Taxonomy" id="151549"/>
    <lineage>
        <taxon>Eukaryota</taxon>
        <taxon>Metazoa</taxon>
        <taxon>Ecdysozoa</taxon>
        <taxon>Arthropoda</taxon>
        <taxon>Hexapoda</taxon>
        <taxon>Insecta</taxon>
        <taxon>Pterygota</taxon>
        <taxon>Neoptera</taxon>
        <taxon>Endopterygota</taxon>
        <taxon>Lepidoptera</taxon>
        <taxon>Glossata</taxon>
        <taxon>Ditrysia</taxon>
        <taxon>Tineoidea</taxon>
        <taxon>Psychidae</taxon>
        <taxon>Oiketicinae</taxon>
        <taxon>Eumeta</taxon>
    </lineage>
</organism>
<dbReference type="EMBL" id="BGZK01001246">
    <property type="protein sequence ID" value="GBP75363.1"/>
    <property type="molecule type" value="Genomic_DNA"/>
</dbReference>
<proteinExistence type="predicted"/>
<comment type="caution">
    <text evidence="2">The sequence shown here is derived from an EMBL/GenBank/DDBJ whole genome shotgun (WGS) entry which is preliminary data.</text>
</comment>
<feature type="compositionally biased region" description="Polar residues" evidence="1">
    <location>
        <begin position="156"/>
        <end position="169"/>
    </location>
</feature>
<evidence type="ECO:0000313" key="2">
    <source>
        <dbReference type="EMBL" id="GBP75363.1"/>
    </source>
</evidence>
<reference evidence="2 3" key="1">
    <citation type="journal article" date="2019" name="Commun. Biol.">
        <title>The bagworm genome reveals a unique fibroin gene that provides high tensile strength.</title>
        <authorList>
            <person name="Kono N."/>
            <person name="Nakamura H."/>
            <person name="Ohtoshi R."/>
            <person name="Tomita M."/>
            <person name="Numata K."/>
            <person name="Arakawa K."/>
        </authorList>
    </citation>
    <scope>NUCLEOTIDE SEQUENCE [LARGE SCALE GENOMIC DNA]</scope>
</reference>
<gene>
    <name evidence="2" type="ORF">EVAR_61588_1</name>
</gene>
<feature type="region of interest" description="Disordered" evidence="1">
    <location>
        <begin position="146"/>
        <end position="169"/>
    </location>
</feature>
<sequence length="169" mass="18764">MSGSGIDIGNKTKSGSESGDRMRTELRTKPWLESSVELKLEPRAWIGLESMSGIEVDIDRYERLRHPLYVHAGGAAGINNRNKPPTRNGGTATRRVGVRAAVLRRAIIGLARSKNLQPSAARVIVSVKKERAHRWIAVEKAKREIGKNEKKKTRKSITSQTTLRNCKAN</sequence>
<accession>A0A4C1YJB7</accession>
<evidence type="ECO:0000313" key="3">
    <source>
        <dbReference type="Proteomes" id="UP000299102"/>
    </source>
</evidence>
<dbReference type="Proteomes" id="UP000299102">
    <property type="component" value="Unassembled WGS sequence"/>
</dbReference>
<name>A0A4C1YJB7_EUMVA</name>
<keyword evidence="3" id="KW-1185">Reference proteome</keyword>
<dbReference type="AlphaFoldDB" id="A0A4C1YJB7"/>